<reference evidence="2" key="1">
    <citation type="journal article" date="2019" name="Int. J. Syst. Evol. Microbiol.">
        <title>The Global Catalogue of Microorganisms (GCM) 10K type strain sequencing project: providing services to taxonomists for standard genome sequencing and annotation.</title>
        <authorList>
            <consortium name="The Broad Institute Genomics Platform"/>
            <consortium name="The Broad Institute Genome Sequencing Center for Infectious Disease"/>
            <person name="Wu L."/>
            <person name="Ma J."/>
        </authorList>
    </citation>
    <scope>NUCLEOTIDE SEQUENCE [LARGE SCALE GENOMIC DNA]</scope>
    <source>
        <strain evidence="2">NBRC 3271</strain>
    </source>
</reference>
<proteinExistence type="predicted"/>
<evidence type="ECO:0000313" key="1">
    <source>
        <dbReference type="EMBL" id="GLQ58898.1"/>
    </source>
</evidence>
<comment type="caution">
    <text evidence="1">The sequence shown here is derived from an EMBL/GenBank/DDBJ whole genome shotgun (WGS) entry which is preliminary data.</text>
</comment>
<gene>
    <name evidence="1" type="ORF">GCM10010937_07010</name>
</gene>
<organism evidence="1 2">
    <name type="scientific">Gluconobacter japonicus</name>
    <dbReference type="NCBI Taxonomy" id="376620"/>
    <lineage>
        <taxon>Bacteria</taxon>
        <taxon>Pseudomonadati</taxon>
        <taxon>Pseudomonadota</taxon>
        <taxon>Alphaproteobacteria</taxon>
        <taxon>Acetobacterales</taxon>
        <taxon>Acetobacteraceae</taxon>
        <taxon>Gluconobacter</taxon>
    </lineage>
</organism>
<accession>A0ABQ5WGS3</accession>
<dbReference type="Proteomes" id="UP001156613">
    <property type="component" value="Unassembled WGS sequence"/>
</dbReference>
<evidence type="ECO:0008006" key="3">
    <source>
        <dbReference type="Google" id="ProtNLM"/>
    </source>
</evidence>
<dbReference type="EMBL" id="BSNT01000017">
    <property type="protein sequence ID" value="GLQ58898.1"/>
    <property type="molecule type" value="Genomic_DNA"/>
</dbReference>
<keyword evidence="2" id="KW-1185">Reference proteome</keyword>
<sequence length="53" mass="5926">MLNDQNRGYGRQAPFQCVASEANVIRLGKETGWLDNHQEVPVGLPERAKECQA</sequence>
<protein>
    <recommendedName>
        <fullName evidence="3">Transposase</fullName>
    </recommendedName>
</protein>
<evidence type="ECO:0000313" key="2">
    <source>
        <dbReference type="Proteomes" id="UP001156613"/>
    </source>
</evidence>
<name>A0ABQ5WGS3_GLUJA</name>